<dbReference type="AlphaFoldDB" id="A0A556V564"/>
<comment type="caution">
    <text evidence="1">The sequence shown here is derived from an EMBL/GenBank/DDBJ whole genome shotgun (WGS) entry which is preliminary data.</text>
</comment>
<accession>A0A556V564</accession>
<reference evidence="1 2" key="1">
    <citation type="journal article" date="2019" name="Genome Biol. Evol.">
        <title>Whole-Genome Sequencing of the Giant Devil Catfish, Bagarius yarrelli.</title>
        <authorList>
            <person name="Jiang W."/>
            <person name="Lv Y."/>
            <person name="Cheng L."/>
            <person name="Yang K."/>
            <person name="Chao B."/>
            <person name="Wang X."/>
            <person name="Li Y."/>
            <person name="Pan X."/>
            <person name="You X."/>
            <person name="Zhang Y."/>
            <person name="Yang J."/>
            <person name="Li J."/>
            <person name="Zhang X."/>
            <person name="Liu S."/>
            <person name="Sun C."/>
            <person name="Yang J."/>
            <person name="Shi Q."/>
        </authorList>
    </citation>
    <scope>NUCLEOTIDE SEQUENCE [LARGE SCALE GENOMIC DNA]</scope>
    <source>
        <strain evidence="1">JWS20170419001</strain>
        <tissue evidence="1">Muscle</tissue>
    </source>
</reference>
<proteinExistence type="predicted"/>
<dbReference type="Proteomes" id="UP000319801">
    <property type="component" value="Unassembled WGS sequence"/>
</dbReference>
<protein>
    <submittedName>
        <fullName evidence="1">Uncharacterized protein</fullName>
    </submittedName>
</protein>
<evidence type="ECO:0000313" key="2">
    <source>
        <dbReference type="Proteomes" id="UP000319801"/>
    </source>
</evidence>
<keyword evidence="2" id="KW-1185">Reference proteome</keyword>
<sequence length="134" mass="14718">MLKVTALPELPLQPEDTAESTEWPVSVLVIFSTSDLKGPWQGGGGTNWFGLRVTVQFKTTARIIPLVFAEDSAERLNTEARKESLSLGNKACWEGTGKLVSPETLIICQSDTQEDLEMMLGGEIARNACLEKYD</sequence>
<organism evidence="1 2">
    <name type="scientific">Bagarius yarrelli</name>
    <name type="common">Goonch</name>
    <name type="synonym">Bagrus yarrelli</name>
    <dbReference type="NCBI Taxonomy" id="175774"/>
    <lineage>
        <taxon>Eukaryota</taxon>
        <taxon>Metazoa</taxon>
        <taxon>Chordata</taxon>
        <taxon>Craniata</taxon>
        <taxon>Vertebrata</taxon>
        <taxon>Euteleostomi</taxon>
        <taxon>Actinopterygii</taxon>
        <taxon>Neopterygii</taxon>
        <taxon>Teleostei</taxon>
        <taxon>Ostariophysi</taxon>
        <taxon>Siluriformes</taxon>
        <taxon>Sisoridae</taxon>
        <taxon>Sisorinae</taxon>
        <taxon>Bagarius</taxon>
    </lineage>
</organism>
<gene>
    <name evidence="1" type="ORF">Baya_13246</name>
</gene>
<dbReference type="EMBL" id="VCAZ01000123">
    <property type="protein sequence ID" value="TSV15260.1"/>
    <property type="molecule type" value="Genomic_DNA"/>
</dbReference>
<evidence type="ECO:0000313" key="1">
    <source>
        <dbReference type="EMBL" id="TSV15260.1"/>
    </source>
</evidence>
<name>A0A556V564_BAGYA</name>